<accession>A0AAV0P028</accession>
<protein>
    <submittedName>
        <fullName evidence="1">Uncharacterized protein</fullName>
    </submittedName>
</protein>
<dbReference type="Proteomes" id="UP001154282">
    <property type="component" value="Unassembled WGS sequence"/>
</dbReference>
<comment type="caution">
    <text evidence="1">The sequence shown here is derived from an EMBL/GenBank/DDBJ whole genome shotgun (WGS) entry which is preliminary data.</text>
</comment>
<organism evidence="1 2">
    <name type="scientific">Linum tenue</name>
    <dbReference type="NCBI Taxonomy" id="586396"/>
    <lineage>
        <taxon>Eukaryota</taxon>
        <taxon>Viridiplantae</taxon>
        <taxon>Streptophyta</taxon>
        <taxon>Embryophyta</taxon>
        <taxon>Tracheophyta</taxon>
        <taxon>Spermatophyta</taxon>
        <taxon>Magnoliopsida</taxon>
        <taxon>eudicotyledons</taxon>
        <taxon>Gunneridae</taxon>
        <taxon>Pentapetalae</taxon>
        <taxon>rosids</taxon>
        <taxon>fabids</taxon>
        <taxon>Malpighiales</taxon>
        <taxon>Linaceae</taxon>
        <taxon>Linum</taxon>
    </lineage>
</organism>
<proteinExistence type="predicted"/>
<name>A0AAV0P028_9ROSI</name>
<reference evidence="1" key="1">
    <citation type="submission" date="2022-08" db="EMBL/GenBank/DDBJ databases">
        <authorList>
            <person name="Gutierrez-Valencia J."/>
        </authorList>
    </citation>
    <scope>NUCLEOTIDE SEQUENCE</scope>
</reference>
<feature type="non-terminal residue" evidence="1">
    <location>
        <position position="1"/>
    </location>
</feature>
<sequence length="60" mass="6924">QIISFRGVCCVTFFLTIDLYSCTLHFLNLRNALLRKKHQPGRFWSFVEILLPLSPVAGEN</sequence>
<dbReference type="EMBL" id="CAMGYJ010000008">
    <property type="protein sequence ID" value="CAI0464482.1"/>
    <property type="molecule type" value="Genomic_DNA"/>
</dbReference>
<gene>
    <name evidence="1" type="ORF">LITE_LOCUS36203</name>
</gene>
<keyword evidence="2" id="KW-1185">Reference proteome</keyword>
<evidence type="ECO:0000313" key="1">
    <source>
        <dbReference type="EMBL" id="CAI0464482.1"/>
    </source>
</evidence>
<evidence type="ECO:0000313" key="2">
    <source>
        <dbReference type="Proteomes" id="UP001154282"/>
    </source>
</evidence>
<dbReference type="AlphaFoldDB" id="A0AAV0P028"/>